<name>A0A699HHF2_TANCI</name>
<reference evidence="2" key="1">
    <citation type="journal article" date="2019" name="Sci. Rep.">
        <title>Draft genome of Tanacetum cinerariifolium, the natural source of mosquito coil.</title>
        <authorList>
            <person name="Yamashiro T."/>
            <person name="Shiraishi A."/>
            <person name="Satake H."/>
            <person name="Nakayama K."/>
        </authorList>
    </citation>
    <scope>NUCLEOTIDE SEQUENCE</scope>
</reference>
<organism evidence="2">
    <name type="scientific">Tanacetum cinerariifolium</name>
    <name type="common">Dalmatian daisy</name>
    <name type="synonym">Chrysanthemum cinerariifolium</name>
    <dbReference type="NCBI Taxonomy" id="118510"/>
    <lineage>
        <taxon>Eukaryota</taxon>
        <taxon>Viridiplantae</taxon>
        <taxon>Streptophyta</taxon>
        <taxon>Embryophyta</taxon>
        <taxon>Tracheophyta</taxon>
        <taxon>Spermatophyta</taxon>
        <taxon>Magnoliopsida</taxon>
        <taxon>eudicotyledons</taxon>
        <taxon>Gunneridae</taxon>
        <taxon>Pentapetalae</taxon>
        <taxon>asterids</taxon>
        <taxon>campanulids</taxon>
        <taxon>Asterales</taxon>
        <taxon>Asteraceae</taxon>
        <taxon>Asteroideae</taxon>
        <taxon>Anthemideae</taxon>
        <taxon>Anthemidinae</taxon>
        <taxon>Tanacetum</taxon>
    </lineage>
</organism>
<comment type="caution">
    <text evidence="2">The sequence shown here is derived from an EMBL/GenBank/DDBJ whole genome shotgun (WGS) entry which is preliminary data.</text>
</comment>
<feature type="region of interest" description="Disordered" evidence="1">
    <location>
        <begin position="63"/>
        <end position="90"/>
    </location>
</feature>
<proteinExistence type="predicted"/>
<sequence length="111" mass="12721">MAYLGTTSNIKNEIKEDHVTLFVAYDGKWEYDGKEWFFKNSKETSNKELPLCVTRLRYKDEISSDDDEISSDVGEESQKGSFSKDSLARDFDGDSLRSMLQKAVASFEWAI</sequence>
<gene>
    <name evidence="2" type="ORF">Tci_402457</name>
</gene>
<accession>A0A699HHF2</accession>
<feature type="compositionally biased region" description="Acidic residues" evidence="1">
    <location>
        <begin position="63"/>
        <end position="75"/>
    </location>
</feature>
<protein>
    <submittedName>
        <fullName evidence="2">Ankyrin repeat family protein</fullName>
    </submittedName>
</protein>
<evidence type="ECO:0000256" key="1">
    <source>
        <dbReference type="SAM" id="MobiDB-lite"/>
    </source>
</evidence>
<evidence type="ECO:0000313" key="2">
    <source>
        <dbReference type="EMBL" id="GEY30483.1"/>
    </source>
</evidence>
<dbReference type="AlphaFoldDB" id="A0A699HHF2"/>
<dbReference type="EMBL" id="BKCJ010167597">
    <property type="protein sequence ID" value="GEY30483.1"/>
    <property type="molecule type" value="Genomic_DNA"/>
</dbReference>